<dbReference type="SUPFAM" id="SSF54523">
    <property type="entry name" value="Pili subunits"/>
    <property type="match status" value="1"/>
</dbReference>
<dbReference type="RefSeq" id="WP_226587011.1">
    <property type="nucleotide sequence ID" value="NZ_BLAY01000101.1"/>
</dbReference>
<proteinExistence type="predicted"/>
<dbReference type="AlphaFoldDB" id="A0AAV3XHB9"/>
<dbReference type="Pfam" id="PF07963">
    <property type="entry name" value="N_methyl"/>
    <property type="match status" value="1"/>
</dbReference>
<reference evidence="1" key="1">
    <citation type="submission" date="2019-10" db="EMBL/GenBank/DDBJ databases">
        <title>Draft genome sequece of Microseira wollei NIES-4236.</title>
        <authorList>
            <person name="Yamaguchi H."/>
            <person name="Suzuki S."/>
            <person name="Kawachi M."/>
        </authorList>
    </citation>
    <scope>NUCLEOTIDE SEQUENCE</scope>
    <source>
        <strain evidence="1">NIES-4236</strain>
    </source>
</reference>
<evidence type="ECO:0000313" key="2">
    <source>
        <dbReference type="Proteomes" id="UP001050975"/>
    </source>
</evidence>
<dbReference type="NCBIfam" id="TIGR02532">
    <property type="entry name" value="IV_pilin_GFxxxE"/>
    <property type="match status" value="1"/>
</dbReference>
<dbReference type="EMBL" id="BLAY01000101">
    <property type="protein sequence ID" value="GET40846.1"/>
    <property type="molecule type" value="Genomic_DNA"/>
</dbReference>
<evidence type="ECO:0000313" key="1">
    <source>
        <dbReference type="EMBL" id="GET40846.1"/>
    </source>
</evidence>
<comment type="caution">
    <text evidence="1">The sequence shown here is derived from an EMBL/GenBank/DDBJ whole genome shotgun (WGS) entry which is preliminary data.</text>
</comment>
<name>A0AAV3XHB9_9CYAN</name>
<keyword evidence="2" id="KW-1185">Reference proteome</keyword>
<dbReference type="InterPro" id="IPR012902">
    <property type="entry name" value="N_methyl_site"/>
</dbReference>
<protein>
    <recommendedName>
        <fullName evidence="3">Prepilin-type N-terminal cleavage/methylation domain-containing protein</fullName>
    </recommendedName>
</protein>
<sequence length="194" mass="21320">MNPRYKQAAGFTMIELLVVIVVVAILSAIAAPSWLGFLTRQRLNAAQAEAIGALREAQTNAKREKRVWQACFRDFPGDPGNNINPKVIWAVRPRPTTGGTGCDTISPGLWQSITQSDADTLAIEDSLSNSNMQQPSGYYRVEFQDKGLLNKNQPTGTITFRSRREQNGSKRCVVVETILGAVRAGNDSECKRLP</sequence>
<dbReference type="Proteomes" id="UP001050975">
    <property type="component" value="Unassembled WGS sequence"/>
</dbReference>
<organism evidence="1 2">
    <name type="scientific">Microseira wollei NIES-4236</name>
    <dbReference type="NCBI Taxonomy" id="2530354"/>
    <lineage>
        <taxon>Bacteria</taxon>
        <taxon>Bacillati</taxon>
        <taxon>Cyanobacteriota</taxon>
        <taxon>Cyanophyceae</taxon>
        <taxon>Oscillatoriophycideae</taxon>
        <taxon>Aerosakkonematales</taxon>
        <taxon>Aerosakkonemataceae</taxon>
        <taxon>Microseira</taxon>
    </lineage>
</organism>
<evidence type="ECO:0008006" key="3">
    <source>
        <dbReference type="Google" id="ProtNLM"/>
    </source>
</evidence>
<accession>A0AAV3XHB9</accession>
<gene>
    <name evidence="1" type="ORF">MiSe_56580</name>
</gene>
<dbReference type="Gene3D" id="3.30.700.10">
    <property type="entry name" value="Glycoprotein, Type 4 Pilin"/>
    <property type="match status" value="1"/>
</dbReference>
<dbReference type="InterPro" id="IPR045584">
    <property type="entry name" value="Pilin-like"/>
</dbReference>